<dbReference type="GO" id="GO:0005975">
    <property type="term" value="P:carbohydrate metabolic process"/>
    <property type="evidence" value="ECO:0007669"/>
    <property type="project" value="InterPro"/>
</dbReference>
<keyword evidence="4 5" id="KW-0326">Glycosidase</keyword>
<dbReference type="Proteomes" id="UP000030143">
    <property type="component" value="Unassembled WGS sequence"/>
</dbReference>
<dbReference type="HOGENOM" id="CLU_016508_0_0_1"/>
<evidence type="ECO:0000256" key="5">
    <source>
        <dbReference type="RuleBase" id="RU361187"/>
    </source>
</evidence>
<dbReference type="STRING" id="27334.A0A0A2J7E3"/>
<reference evidence="7 8" key="1">
    <citation type="journal article" date="2015" name="Mol. Plant Microbe Interact.">
        <title>Genome, transcriptome, and functional analyses of Penicillium expansum provide new insights into secondary metabolism and pathogenicity.</title>
        <authorList>
            <person name="Ballester A.R."/>
            <person name="Marcet-Houben M."/>
            <person name="Levin E."/>
            <person name="Sela N."/>
            <person name="Selma-Lazaro C."/>
            <person name="Carmona L."/>
            <person name="Wisniewski M."/>
            <person name="Droby S."/>
            <person name="Gonzalez-Candelas L."/>
            <person name="Gabaldon T."/>
        </authorList>
    </citation>
    <scope>NUCLEOTIDE SEQUENCE [LARGE SCALE GENOMIC DNA]</scope>
    <source>
        <strain evidence="7 8">MD-8</strain>
    </source>
</reference>
<dbReference type="Pfam" id="PF04616">
    <property type="entry name" value="Glyco_hydro_43"/>
    <property type="match status" value="2"/>
</dbReference>
<dbReference type="PANTHER" id="PTHR42812">
    <property type="entry name" value="BETA-XYLOSIDASE"/>
    <property type="match status" value="1"/>
</dbReference>
<evidence type="ECO:0000313" key="7">
    <source>
        <dbReference type="EMBL" id="KGO51342.1"/>
    </source>
</evidence>
<evidence type="ECO:0000256" key="4">
    <source>
        <dbReference type="ARBA" id="ARBA00023295"/>
    </source>
</evidence>
<dbReference type="CDD" id="cd18617">
    <property type="entry name" value="GH43_XynB-like"/>
    <property type="match status" value="1"/>
</dbReference>
<dbReference type="EMBL" id="JQFZ01000288">
    <property type="protein sequence ID" value="KGO51342.1"/>
    <property type="molecule type" value="Genomic_DNA"/>
</dbReference>
<evidence type="ECO:0000313" key="8">
    <source>
        <dbReference type="Proteomes" id="UP000030143"/>
    </source>
</evidence>
<keyword evidence="3 5" id="KW-0378">Hydrolase</keyword>
<accession>A0A0A2J7E3</accession>
<evidence type="ECO:0000256" key="2">
    <source>
        <dbReference type="ARBA" id="ARBA00022729"/>
    </source>
</evidence>
<dbReference type="InterPro" id="IPR051795">
    <property type="entry name" value="Glycosyl_Hydrlase_43"/>
</dbReference>
<sequence length="485" mass="54463">MTDINPIIPGFAPDPSVVKVGDWYYLVNSSFHLFPGLPIYASKYLLSWHQIGNAIYRQGQLSLARSNTTLNPSSGTGYSQLATGGLYAPTIRHDKGTFYVICTNAIRADKLSADPKAVKKNFIVSTKDIWANEWSDPVLFEIDLLTGEKISPERTIWPGSGGLYPEGPHIYKRNEWYYLMISEDGTHENHMVTMARSKDIWGPYEGCPNNPILTARGTSEYIQHVGHCDAFEDGEGNWWGVCLAVRKDSSGRQIMGRETFLTSGRWDEEWLSFDRVQRNLNPTYSTRPEACRDLSTEPNVDFVYIRDPDLSKYNISNSGTQVTLTASKIDLPHPTQSPTFVGKRQRRLSGESIVTLRHSSSVPEPTKLKAGLACYKDEHRYARVFYEAASSEVVFELVNHAQKTTRTEKHTVPSFEELTLRMTYTEQSYTISYRAWIGSDEGFTQIASIDTLALTAVDFVGTVIGIFAVSEDDGPVVEFTNLSIE</sequence>
<name>A0A0A2J7E3_PENEN</name>
<comment type="similarity">
    <text evidence="1 5">Belongs to the glycosyl hydrolase 43 family.</text>
</comment>
<dbReference type="InterPro" id="IPR006710">
    <property type="entry name" value="Glyco_hydro_43"/>
</dbReference>
<dbReference type="InterPro" id="IPR023296">
    <property type="entry name" value="Glyco_hydro_beta-prop_sf"/>
</dbReference>
<dbReference type="Gene3D" id="2.60.120.200">
    <property type="match status" value="1"/>
</dbReference>
<feature type="domain" description="Beta-xylosidase C-terminal Concanavalin A-like" evidence="6">
    <location>
        <begin position="297"/>
        <end position="472"/>
    </location>
</feature>
<dbReference type="GeneID" id="27673605"/>
<keyword evidence="2" id="KW-0732">Signal</keyword>
<keyword evidence="7" id="KW-0430">Lectin</keyword>
<dbReference type="SUPFAM" id="SSF49899">
    <property type="entry name" value="Concanavalin A-like lectins/glucanases"/>
    <property type="match status" value="1"/>
</dbReference>
<dbReference type="Pfam" id="PF17851">
    <property type="entry name" value="GH43_C2"/>
    <property type="match status" value="1"/>
</dbReference>
<dbReference type="PANTHER" id="PTHR42812:SF12">
    <property type="entry name" value="BETA-XYLOSIDASE-RELATED"/>
    <property type="match status" value="1"/>
</dbReference>
<dbReference type="InterPro" id="IPR041542">
    <property type="entry name" value="GH43_C2"/>
</dbReference>
<gene>
    <name evidence="7" type="ORF">PEX2_009090</name>
</gene>
<dbReference type="RefSeq" id="XP_016594295.1">
    <property type="nucleotide sequence ID" value="XM_016738186.1"/>
</dbReference>
<evidence type="ECO:0000259" key="6">
    <source>
        <dbReference type="Pfam" id="PF17851"/>
    </source>
</evidence>
<keyword evidence="8" id="KW-1185">Reference proteome</keyword>
<evidence type="ECO:0000256" key="3">
    <source>
        <dbReference type="ARBA" id="ARBA00022801"/>
    </source>
</evidence>
<dbReference type="GO" id="GO:0030246">
    <property type="term" value="F:carbohydrate binding"/>
    <property type="evidence" value="ECO:0007669"/>
    <property type="project" value="UniProtKB-KW"/>
</dbReference>
<dbReference type="VEuPathDB" id="FungiDB:PEXP_007930"/>
<dbReference type="InterPro" id="IPR013320">
    <property type="entry name" value="ConA-like_dom_sf"/>
</dbReference>
<dbReference type="Gene3D" id="2.115.10.20">
    <property type="entry name" value="Glycosyl hydrolase domain, family 43"/>
    <property type="match status" value="2"/>
</dbReference>
<dbReference type="AlphaFoldDB" id="A0A0A2J7E3"/>
<protein>
    <submittedName>
        <fullName evidence="7">Concanavalin A-like lectin/glucanases superfamily</fullName>
    </submittedName>
</protein>
<proteinExistence type="inferred from homology"/>
<organism evidence="7 8">
    <name type="scientific">Penicillium expansum</name>
    <name type="common">Blue mold rot fungus</name>
    <dbReference type="NCBI Taxonomy" id="27334"/>
    <lineage>
        <taxon>Eukaryota</taxon>
        <taxon>Fungi</taxon>
        <taxon>Dikarya</taxon>
        <taxon>Ascomycota</taxon>
        <taxon>Pezizomycotina</taxon>
        <taxon>Eurotiomycetes</taxon>
        <taxon>Eurotiomycetidae</taxon>
        <taxon>Eurotiales</taxon>
        <taxon>Aspergillaceae</taxon>
        <taxon>Penicillium</taxon>
    </lineage>
</organism>
<evidence type="ECO:0000256" key="1">
    <source>
        <dbReference type="ARBA" id="ARBA00009865"/>
    </source>
</evidence>
<comment type="caution">
    <text evidence="7">The sequence shown here is derived from an EMBL/GenBank/DDBJ whole genome shotgun (WGS) entry which is preliminary data.</text>
</comment>
<dbReference type="GO" id="GO:0004553">
    <property type="term" value="F:hydrolase activity, hydrolyzing O-glycosyl compounds"/>
    <property type="evidence" value="ECO:0007669"/>
    <property type="project" value="InterPro"/>
</dbReference>
<dbReference type="SUPFAM" id="SSF75005">
    <property type="entry name" value="Arabinanase/levansucrase/invertase"/>
    <property type="match status" value="1"/>
</dbReference>